<feature type="region of interest" description="Disordered" evidence="1">
    <location>
        <begin position="1"/>
        <end position="23"/>
    </location>
</feature>
<dbReference type="AlphaFoldDB" id="A0A0A8ZJD9"/>
<protein>
    <submittedName>
        <fullName evidence="2">Uncharacterized protein</fullName>
    </submittedName>
</protein>
<proteinExistence type="predicted"/>
<accession>A0A0A8ZJD9</accession>
<evidence type="ECO:0000256" key="1">
    <source>
        <dbReference type="SAM" id="MobiDB-lite"/>
    </source>
</evidence>
<reference evidence="2" key="1">
    <citation type="submission" date="2014-09" db="EMBL/GenBank/DDBJ databases">
        <authorList>
            <person name="Magalhaes I.L.F."/>
            <person name="Oliveira U."/>
            <person name="Santos F.R."/>
            <person name="Vidigal T.H.D.A."/>
            <person name="Brescovit A.D."/>
            <person name="Santos A.J."/>
        </authorList>
    </citation>
    <scope>NUCLEOTIDE SEQUENCE</scope>
    <source>
        <tissue evidence="2">Shoot tissue taken approximately 20 cm above the soil surface</tissue>
    </source>
</reference>
<sequence>MVHRLRLESAGSEQAADRRKAKRRQDAIMVIKKQMLRCNRGSEQGRFKRGYLGGDRGDAAIFYLACLVCTAPPSYSASR</sequence>
<name>A0A0A8ZJD9_ARUDO</name>
<dbReference type="EMBL" id="GBRH01258396">
    <property type="protein sequence ID" value="JAD39499.1"/>
    <property type="molecule type" value="Transcribed_RNA"/>
</dbReference>
<evidence type="ECO:0000313" key="2">
    <source>
        <dbReference type="EMBL" id="JAD39499.1"/>
    </source>
</evidence>
<reference evidence="2" key="2">
    <citation type="journal article" date="2015" name="Data Brief">
        <title>Shoot transcriptome of the giant reed, Arundo donax.</title>
        <authorList>
            <person name="Barrero R.A."/>
            <person name="Guerrero F.D."/>
            <person name="Moolhuijzen P."/>
            <person name="Goolsby J.A."/>
            <person name="Tidwell J."/>
            <person name="Bellgard S.E."/>
            <person name="Bellgard M.I."/>
        </authorList>
    </citation>
    <scope>NUCLEOTIDE SEQUENCE</scope>
    <source>
        <tissue evidence="2">Shoot tissue taken approximately 20 cm above the soil surface</tissue>
    </source>
</reference>
<organism evidence="2">
    <name type="scientific">Arundo donax</name>
    <name type="common">Giant reed</name>
    <name type="synonym">Donax arundinaceus</name>
    <dbReference type="NCBI Taxonomy" id="35708"/>
    <lineage>
        <taxon>Eukaryota</taxon>
        <taxon>Viridiplantae</taxon>
        <taxon>Streptophyta</taxon>
        <taxon>Embryophyta</taxon>
        <taxon>Tracheophyta</taxon>
        <taxon>Spermatophyta</taxon>
        <taxon>Magnoliopsida</taxon>
        <taxon>Liliopsida</taxon>
        <taxon>Poales</taxon>
        <taxon>Poaceae</taxon>
        <taxon>PACMAD clade</taxon>
        <taxon>Arundinoideae</taxon>
        <taxon>Arundineae</taxon>
        <taxon>Arundo</taxon>
    </lineage>
</organism>